<comment type="pathway">
    <text evidence="1">Protein modification; protein ubiquitination.</text>
</comment>
<dbReference type="InterPro" id="IPR037883">
    <property type="entry name" value="Knr4/Smi1-like_sf"/>
</dbReference>
<accession>A0A1U8B953</accession>
<dbReference type="Proteomes" id="UP000189703">
    <property type="component" value="Unplaced"/>
</dbReference>
<dbReference type="InterPro" id="IPR036767">
    <property type="entry name" value="ApaG_sf"/>
</dbReference>
<dbReference type="AlphaFoldDB" id="A0A1U8B953"/>
<dbReference type="OMA" id="YVHDKDC"/>
<dbReference type="FunCoup" id="A0A1U8B953">
    <property type="interactions" value="2738"/>
</dbReference>
<dbReference type="GeneID" id="104610986"/>
<dbReference type="PANTHER" id="PTHR47463:SF2">
    <property type="entry name" value="F-BOX PROTEIN SKIP16"/>
    <property type="match status" value="1"/>
</dbReference>
<evidence type="ECO:0000313" key="5">
    <source>
        <dbReference type="RefSeq" id="XP_010276175.1"/>
    </source>
</evidence>
<dbReference type="STRING" id="4432.A0A1U8B953"/>
<dbReference type="KEGG" id="nnu:104610986"/>
<dbReference type="PANTHER" id="PTHR47463">
    <property type="entry name" value="F-BOX PROTEIN SKIP16"/>
    <property type="match status" value="1"/>
</dbReference>
<dbReference type="SUPFAM" id="SSF160631">
    <property type="entry name" value="SMI1/KNR4-like"/>
    <property type="match status" value="1"/>
</dbReference>
<proteinExistence type="predicted"/>
<organism evidence="4 5">
    <name type="scientific">Nelumbo nucifera</name>
    <name type="common">Sacred lotus</name>
    <dbReference type="NCBI Taxonomy" id="4432"/>
    <lineage>
        <taxon>Eukaryota</taxon>
        <taxon>Viridiplantae</taxon>
        <taxon>Streptophyta</taxon>
        <taxon>Embryophyta</taxon>
        <taxon>Tracheophyta</taxon>
        <taxon>Spermatophyta</taxon>
        <taxon>Magnoliopsida</taxon>
        <taxon>Proteales</taxon>
        <taxon>Nelumbonaceae</taxon>
        <taxon>Nelumbo</taxon>
    </lineage>
</organism>
<name>A0A1U8B953_NELNU</name>
<evidence type="ECO:0000256" key="1">
    <source>
        <dbReference type="ARBA" id="ARBA00004906"/>
    </source>
</evidence>
<evidence type="ECO:0000313" key="4">
    <source>
        <dbReference type="Proteomes" id="UP000189703"/>
    </source>
</evidence>
<gene>
    <name evidence="5" type="primary">LOC104610986</name>
</gene>
<sequence>MGFEDVGDFGIHLIISRLGPKDVAVLACVNKRLRVSASEENVWRKFCSEDLDLSAPEDPSGNPASSFKVMYQMWREAFNMYPWPLVKRVKRCWGTLKSWVAINFPEARATLQNGASEDQIKEVEDSLGVKLPLPTRLLYRFCDGQEITSTYSSGSDLGSPLGLVGGYSFYDHEVNVFLLPLKQIISETKKFVHHPRLGKYKYIVVAASSTYVEKLFFLNCRSGQLYVGTKNFSSDGEKIPCVPGKLINSVHNLNDDKQQDAMLLWLEEHSRRLHNDIIGLREQGKNRSINLFPETAPLCSTAITNGVQIQASSIFVPELSDIEQESEKFFFSYSIRMSLLPEGCVVNGMSFSSCQLYWRHWIIRANDIVVSDVNAEAVIGKYPLLYPNGKVFVYESCTPLACSFGSVEGAFTFIPGRLTNPKGPPFDVEVARFPLQLPEYIF</sequence>
<reference evidence="5" key="1">
    <citation type="submission" date="2025-08" db="UniProtKB">
        <authorList>
            <consortium name="RefSeq"/>
        </authorList>
    </citation>
    <scope>IDENTIFICATION</scope>
</reference>
<dbReference type="eggNOG" id="KOG4408">
    <property type="taxonomic scope" value="Eukaryota"/>
</dbReference>
<dbReference type="RefSeq" id="XP_010276175.1">
    <property type="nucleotide sequence ID" value="XM_010277873.2"/>
</dbReference>
<dbReference type="Pfam" id="PF04379">
    <property type="entry name" value="DUF525"/>
    <property type="match status" value="1"/>
</dbReference>
<evidence type="ECO:0000259" key="3">
    <source>
        <dbReference type="PROSITE" id="PS51087"/>
    </source>
</evidence>
<keyword evidence="2" id="KW-0833">Ubl conjugation pathway</keyword>
<dbReference type="PROSITE" id="PS51087">
    <property type="entry name" value="APAG"/>
    <property type="match status" value="1"/>
</dbReference>
<keyword evidence="4" id="KW-1185">Reference proteome</keyword>
<dbReference type="InParanoid" id="A0A1U8B953"/>
<dbReference type="GO" id="GO:0019005">
    <property type="term" value="C:SCF ubiquitin ligase complex"/>
    <property type="evidence" value="ECO:0000318"/>
    <property type="project" value="GO_Central"/>
</dbReference>
<protein>
    <submittedName>
        <fullName evidence="5">F-box protein SKIP16 isoform X1</fullName>
    </submittedName>
</protein>
<dbReference type="InterPro" id="IPR007474">
    <property type="entry name" value="ApaG_domain"/>
</dbReference>
<dbReference type="SUPFAM" id="SSF81383">
    <property type="entry name" value="F-box domain"/>
    <property type="match status" value="1"/>
</dbReference>
<dbReference type="InterPro" id="IPR036047">
    <property type="entry name" value="F-box-like_dom_sf"/>
</dbReference>
<feature type="domain" description="ApaG" evidence="3">
    <location>
        <begin position="301"/>
        <end position="442"/>
    </location>
</feature>
<dbReference type="Gene3D" id="2.60.40.1470">
    <property type="entry name" value="ApaG domain"/>
    <property type="match status" value="1"/>
</dbReference>
<dbReference type="SUPFAM" id="SSF110069">
    <property type="entry name" value="ApaG-like"/>
    <property type="match status" value="1"/>
</dbReference>
<dbReference type="OrthoDB" id="2305498at2759"/>
<evidence type="ECO:0000256" key="2">
    <source>
        <dbReference type="ARBA" id="ARBA00022786"/>
    </source>
</evidence>